<dbReference type="PANTHER" id="PTHR11373">
    <property type="entry name" value="DEOXYNUCLEOSIDE TRIPHOSPHATE TRIPHOSPHOHYDROLASE"/>
    <property type="match status" value="1"/>
</dbReference>
<evidence type="ECO:0000259" key="2">
    <source>
        <dbReference type="SMART" id="SM00471"/>
    </source>
</evidence>
<dbReference type="Pfam" id="PF01966">
    <property type="entry name" value="HD"/>
    <property type="match status" value="1"/>
</dbReference>
<sequence length="622" mass="70176">MSDRAWLDNNNALNDARTPPPPGPGEESLEMYNSYDALPTLSQLAATPFPLAHGRHGGSLRGSDSTRLTGGNRGIDDNNIRRSNEPTQPNYTRTEHGHAHAHAGKTKAKTVLDPVWGHIRIPGYAVEAMDTPQFQRMRELKQLGTSYYVFPGACHNRFEHSLGVAHKANEITERIWSMQRHELGMERRDVRLVTLAGLLHDIGHGPFSHVFDHEFIPALQLPPQTPGLEHEHRAGMMLDALLDKNNIDWEDGDARFVKDLVMSSCADAQPLPKGKRYLQEVVANGRNGLDVDKYDYLARDSYYCGIKVGNDYTRLMHFLKVLDDEICWKASEVQNIYELYAARSSMHRRIYTHPKAKAIEYMIVDALLEAEPIMQLKHTIGDAHLFTYLDDTILKRIEFAGFGFMGDNSVSNRRLSSIGAATTADAAGSAPPHFSQSMAQVHADDILANARCRLEDGGNGLEASQAILHRLRTRSIYKYVNEFVVPEEMLPHWKPVKASDVTECQSVGDGVHLTPDMIRVHNVKIDYTKKNRDPVTMVSFFTNFDDDMSYKIDADKVSSMLPRCFEERRVRVFSTSADQKVIEAVDRAFTSYQRRHIGREATIHSTPTRPAGAKRPRELYED</sequence>
<keyword evidence="4" id="KW-1185">Reference proteome</keyword>
<feature type="compositionally biased region" description="Basic and acidic residues" evidence="1">
    <location>
        <begin position="74"/>
        <end position="84"/>
    </location>
</feature>
<protein>
    <recommendedName>
        <fullName evidence="2">HD/PDEase domain-containing protein</fullName>
    </recommendedName>
</protein>
<proteinExistence type="predicted"/>
<organism evidence="3 4">
    <name type="scientific">Pycnococcus provasolii</name>
    <dbReference type="NCBI Taxonomy" id="41880"/>
    <lineage>
        <taxon>Eukaryota</taxon>
        <taxon>Viridiplantae</taxon>
        <taxon>Chlorophyta</taxon>
        <taxon>Pseudoscourfieldiophyceae</taxon>
        <taxon>Pseudoscourfieldiales</taxon>
        <taxon>Pycnococcaceae</taxon>
        <taxon>Pycnococcus</taxon>
    </lineage>
</organism>
<feature type="region of interest" description="Disordered" evidence="1">
    <location>
        <begin position="601"/>
        <end position="622"/>
    </location>
</feature>
<dbReference type="SMART" id="SM00471">
    <property type="entry name" value="HDc"/>
    <property type="match status" value="1"/>
</dbReference>
<feature type="region of interest" description="Disordered" evidence="1">
    <location>
        <begin position="49"/>
        <end position="106"/>
    </location>
</feature>
<dbReference type="EMBL" id="BNJQ01000009">
    <property type="protein sequence ID" value="GHP05040.1"/>
    <property type="molecule type" value="Genomic_DNA"/>
</dbReference>
<gene>
    <name evidence="3" type="ORF">PPROV_000379200</name>
</gene>
<dbReference type="AlphaFoldDB" id="A0A830HH04"/>
<dbReference type="InterPro" id="IPR006674">
    <property type="entry name" value="HD_domain"/>
</dbReference>
<dbReference type="GO" id="GO:0006203">
    <property type="term" value="P:dGTP catabolic process"/>
    <property type="evidence" value="ECO:0007669"/>
    <property type="project" value="TreeGrafter"/>
</dbReference>
<dbReference type="GO" id="GO:0005634">
    <property type="term" value="C:nucleus"/>
    <property type="evidence" value="ECO:0007669"/>
    <property type="project" value="TreeGrafter"/>
</dbReference>
<dbReference type="InterPro" id="IPR003607">
    <property type="entry name" value="HD/PDEase_dom"/>
</dbReference>
<dbReference type="Proteomes" id="UP000660262">
    <property type="component" value="Unassembled WGS sequence"/>
</dbReference>
<feature type="compositionally biased region" description="Low complexity" evidence="1">
    <location>
        <begin position="7"/>
        <end position="16"/>
    </location>
</feature>
<comment type="caution">
    <text evidence="3">The sequence shown here is derived from an EMBL/GenBank/DDBJ whole genome shotgun (WGS) entry which is preliminary data.</text>
</comment>
<dbReference type="CDD" id="cd00077">
    <property type="entry name" value="HDc"/>
    <property type="match status" value="1"/>
</dbReference>
<dbReference type="Gene3D" id="3.30.70.2760">
    <property type="match status" value="1"/>
</dbReference>
<dbReference type="OrthoDB" id="9991235at2759"/>
<dbReference type="Gene3D" id="1.10.3210.10">
    <property type="entry name" value="Hypothetical protein af1432"/>
    <property type="match status" value="1"/>
</dbReference>
<evidence type="ECO:0000256" key="1">
    <source>
        <dbReference type="SAM" id="MobiDB-lite"/>
    </source>
</evidence>
<evidence type="ECO:0000313" key="3">
    <source>
        <dbReference type="EMBL" id="GHP05040.1"/>
    </source>
</evidence>
<evidence type="ECO:0000313" key="4">
    <source>
        <dbReference type="Proteomes" id="UP000660262"/>
    </source>
</evidence>
<dbReference type="InterPro" id="IPR050135">
    <property type="entry name" value="dGTPase-like"/>
</dbReference>
<dbReference type="PANTHER" id="PTHR11373:SF4">
    <property type="entry name" value="DEOXYNUCLEOSIDE TRIPHOSPHATE TRIPHOSPHOHYDROLASE SAMHD1"/>
    <property type="match status" value="1"/>
</dbReference>
<reference evidence="3" key="1">
    <citation type="submission" date="2020-10" db="EMBL/GenBank/DDBJ databases">
        <title>Unveiling of a novel bifunctional photoreceptor, Dualchrome1, isolated from a cosmopolitan green alga.</title>
        <authorList>
            <person name="Suzuki S."/>
            <person name="Kawachi M."/>
        </authorList>
    </citation>
    <scope>NUCLEOTIDE SEQUENCE</scope>
    <source>
        <strain evidence="3">NIES 2893</strain>
    </source>
</reference>
<feature type="domain" description="HD/PDEase" evidence="2">
    <location>
        <begin position="153"/>
        <end position="306"/>
    </location>
</feature>
<dbReference type="SUPFAM" id="SSF109604">
    <property type="entry name" value="HD-domain/PDEase-like"/>
    <property type="match status" value="1"/>
</dbReference>
<feature type="region of interest" description="Disordered" evidence="1">
    <location>
        <begin position="1"/>
        <end position="30"/>
    </location>
</feature>
<accession>A0A830HH04</accession>
<dbReference type="GO" id="GO:0008832">
    <property type="term" value="F:dGTPase activity"/>
    <property type="evidence" value="ECO:0007669"/>
    <property type="project" value="TreeGrafter"/>
</dbReference>
<name>A0A830HH04_9CHLO</name>